<protein>
    <recommendedName>
        <fullName evidence="2">2TM domain-containing protein</fullName>
    </recommendedName>
</protein>
<feature type="transmembrane region" description="Helical" evidence="1">
    <location>
        <begin position="166"/>
        <end position="185"/>
    </location>
</feature>
<dbReference type="EMBL" id="LWMT01000284">
    <property type="protein sequence ID" value="KZX10242.1"/>
    <property type="molecule type" value="Genomic_DNA"/>
</dbReference>
<keyword evidence="1" id="KW-0472">Membrane</keyword>
<keyword evidence="1" id="KW-1133">Transmembrane helix</keyword>
<dbReference type="STRING" id="55758.MBFIL_18590"/>
<keyword evidence="4" id="KW-1185">Reference proteome</keyword>
<gene>
    <name evidence="3" type="ORF">MBFIL_18590</name>
</gene>
<dbReference type="Pfam" id="PF13239">
    <property type="entry name" value="2TM"/>
    <property type="match status" value="1"/>
</dbReference>
<dbReference type="InterPro" id="IPR025698">
    <property type="entry name" value="2TM_dom"/>
</dbReference>
<evidence type="ECO:0000259" key="2">
    <source>
        <dbReference type="Pfam" id="PF13239"/>
    </source>
</evidence>
<dbReference type="AlphaFoldDB" id="A0A165Z4L7"/>
<keyword evidence="1" id="KW-0812">Transmembrane</keyword>
<dbReference type="PATRIC" id="fig|55758.3.peg.2076"/>
<evidence type="ECO:0000313" key="3">
    <source>
        <dbReference type="EMBL" id="KZX10242.1"/>
    </source>
</evidence>
<feature type="transmembrane region" description="Helical" evidence="1">
    <location>
        <begin position="141"/>
        <end position="160"/>
    </location>
</feature>
<accession>A0A165Z4L7</accession>
<evidence type="ECO:0000256" key="1">
    <source>
        <dbReference type="SAM" id="Phobius"/>
    </source>
</evidence>
<feature type="transmembrane region" description="Helical" evidence="1">
    <location>
        <begin position="20"/>
        <end position="40"/>
    </location>
</feature>
<sequence length="206" mass="25158">MTIDTTYQRAKIIVEHTRELYFQILLFTGLFIFIAIRTTARGVSYPNPSLIYMNNLPQPSYINFIQSPLFLCIYVGSIFLLFSLYKYLKLYFLKRSFKNKEKRDKKLKKYMKLDKFPTREEIENKFKENKHKTKKKFYRQLVQVVIINIILFIVNLYYIHLMFIEIIMIFSILSIVYRHILIFHLEKIVFGKKWENNKIIEYIKEY</sequence>
<evidence type="ECO:0000313" key="4">
    <source>
        <dbReference type="Proteomes" id="UP000077066"/>
    </source>
</evidence>
<feature type="domain" description="2TM" evidence="2">
    <location>
        <begin position="128"/>
        <end position="203"/>
    </location>
</feature>
<dbReference type="Proteomes" id="UP000077066">
    <property type="component" value="Unassembled WGS sequence"/>
</dbReference>
<feature type="transmembrane region" description="Helical" evidence="1">
    <location>
        <begin position="60"/>
        <end position="85"/>
    </location>
</feature>
<reference evidence="3 4" key="1">
    <citation type="submission" date="2016-04" db="EMBL/GenBank/DDBJ databases">
        <title>Genome sequence of Methanobrevibacter filiformis DSM 11501.</title>
        <authorList>
            <person name="Poehlein A."/>
            <person name="Seedorf H."/>
            <person name="Daniel R."/>
        </authorList>
    </citation>
    <scope>NUCLEOTIDE SEQUENCE [LARGE SCALE GENOMIC DNA]</scope>
    <source>
        <strain evidence="3 4">DSM 11501</strain>
    </source>
</reference>
<organism evidence="3 4">
    <name type="scientific">Methanobrevibacter filiformis</name>
    <dbReference type="NCBI Taxonomy" id="55758"/>
    <lineage>
        <taxon>Archaea</taxon>
        <taxon>Methanobacteriati</taxon>
        <taxon>Methanobacteriota</taxon>
        <taxon>Methanomada group</taxon>
        <taxon>Methanobacteria</taxon>
        <taxon>Methanobacteriales</taxon>
        <taxon>Methanobacteriaceae</taxon>
        <taxon>Methanobrevibacter</taxon>
    </lineage>
</organism>
<name>A0A165Z4L7_9EURY</name>
<comment type="caution">
    <text evidence="3">The sequence shown here is derived from an EMBL/GenBank/DDBJ whole genome shotgun (WGS) entry which is preliminary data.</text>
</comment>
<dbReference type="RefSeq" id="WP_066973908.1">
    <property type="nucleotide sequence ID" value="NZ_LWMT01000284.1"/>
</dbReference>
<proteinExistence type="predicted"/>